<dbReference type="EMBL" id="GGFL01014603">
    <property type="protein sequence ID" value="MBW78781.1"/>
    <property type="molecule type" value="Transcribed_RNA"/>
</dbReference>
<accession>A0A2M4DMM8</accession>
<sequence>MPRRRRRRLLRLAIAQRLPLILTVVVILILAGRAKLRPEERRKRTKRMYIRTGARGHTMRNQRNCPELSSKRRNP</sequence>
<name>A0A2M4DMM8_ANODA</name>
<feature type="region of interest" description="Disordered" evidence="1">
    <location>
        <begin position="52"/>
        <end position="75"/>
    </location>
</feature>
<protein>
    <submittedName>
        <fullName evidence="2">Putative secreted protein</fullName>
    </submittedName>
</protein>
<evidence type="ECO:0000313" key="2">
    <source>
        <dbReference type="EMBL" id="MBW78781.1"/>
    </source>
</evidence>
<reference evidence="2" key="1">
    <citation type="submission" date="2018-01" db="EMBL/GenBank/DDBJ databases">
        <title>An insight into the sialome of Amazonian anophelines.</title>
        <authorList>
            <person name="Ribeiro J.M."/>
            <person name="Scarpassa V."/>
            <person name="Calvo E."/>
        </authorList>
    </citation>
    <scope>NUCLEOTIDE SEQUENCE</scope>
</reference>
<proteinExistence type="predicted"/>
<evidence type="ECO:0000256" key="1">
    <source>
        <dbReference type="SAM" id="MobiDB-lite"/>
    </source>
</evidence>
<dbReference type="AlphaFoldDB" id="A0A2M4DMM8"/>
<organism evidence="2">
    <name type="scientific">Anopheles darlingi</name>
    <name type="common">Mosquito</name>
    <dbReference type="NCBI Taxonomy" id="43151"/>
    <lineage>
        <taxon>Eukaryota</taxon>
        <taxon>Metazoa</taxon>
        <taxon>Ecdysozoa</taxon>
        <taxon>Arthropoda</taxon>
        <taxon>Hexapoda</taxon>
        <taxon>Insecta</taxon>
        <taxon>Pterygota</taxon>
        <taxon>Neoptera</taxon>
        <taxon>Endopterygota</taxon>
        <taxon>Diptera</taxon>
        <taxon>Nematocera</taxon>
        <taxon>Culicoidea</taxon>
        <taxon>Culicidae</taxon>
        <taxon>Anophelinae</taxon>
        <taxon>Anopheles</taxon>
    </lineage>
</organism>